<dbReference type="GO" id="GO:0005886">
    <property type="term" value="C:plasma membrane"/>
    <property type="evidence" value="ECO:0007669"/>
    <property type="project" value="UniProtKB-SubCell"/>
</dbReference>
<evidence type="ECO:0000256" key="10">
    <source>
        <dbReference type="ARBA" id="ARBA00023004"/>
    </source>
</evidence>
<keyword evidence="4 12" id="KW-1003">Cell membrane</keyword>
<evidence type="ECO:0000256" key="5">
    <source>
        <dbReference type="ARBA" id="ARBA00022617"/>
    </source>
</evidence>
<evidence type="ECO:0000256" key="11">
    <source>
        <dbReference type="ARBA" id="ARBA00023136"/>
    </source>
</evidence>
<keyword evidence="11 12" id="KW-0472">Membrane</keyword>
<evidence type="ECO:0000256" key="13">
    <source>
        <dbReference type="SAM" id="MobiDB-lite"/>
    </source>
</evidence>
<keyword evidence="15" id="KW-1185">Reference proteome</keyword>
<dbReference type="GO" id="GO:0070069">
    <property type="term" value="C:cytochrome complex"/>
    <property type="evidence" value="ECO:0007669"/>
    <property type="project" value="UniProtKB-UniRule"/>
</dbReference>
<keyword evidence="9 12" id="KW-1133">Transmembrane helix</keyword>
<evidence type="ECO:0000313" key="14">
    <source>
        <dbReference type="EMBL" id="AVO35579.1"/>
    </source>
</evidence>
<dbReference type="RefSeq" id="WP_106704125.1">
    <property type="nucleotide sequence ID" value="NZ_CP027666.1"/>
</dbReference>
<dbReference type="GO" id="GO:0009055">
    <property type="term" value="F:electron transfer activity"/>
    <property type="evidence" value="ECO:0007669"/>
    <property type="project" value="UniProtKB-UniRule"/>
</dbReference>
<keyword evidence="5 12" id="KW-0349">Heme</keyword>
<dbReference type="PANTHER" id="PTHR30365">
    <property type="entry name" value="CYTOCHROME D UBIQUINOL OXIDASE"/>
    <property type="match status" value="1"/>
</dbReference>
<sequence length="470" mass="51964">MDVLLLSRIQFGFVISFHIIFPAFTIGLASWLMFLEWRWLRTGDPMWMSLYRFWVKVFGISFGMGVVSGIVMSMQFGTNWSELSARAGNILGPLLSYEVLTAFFLEAGFLGVMLFGQRRVKPGVHFFATCMVALGTLISTFWIIAAISWMHTPQGHVLVDGVFVPESWWAIIFNPSFFYRLPHMVLAAFITTCFVIGGVSGWYLRRGVHVPAALRMLKLSIGFAVIAVPLQMLVGDMHGLSTLKHQPTKLAAMEGHWEAGPPGEGVPLVVFAVPNQAEARNDYEIAIPRLGSVILTHSLDGEIPPLSAVAPEDRPPVAPVFFAFRVMVGLGVLMLLLVVCSAWAWWRGKLGSAHLLHTAWRWMAPAGFVALLSGWYVTEIGRQPWVVYGVLRTRDAVSPLITRTEVLWSLASFISVYVVIFGAGIWYLIRLLQKGPEVHESAPDSEHGLKTAARPLSTADARDIGEGSAP</sequence>
<gene>
    <name evidence="14" type="ORF">C6570_16125</name>
</gene>
<dbReference type="GO" id="GO:0019646">
    <property type="term" value="P:aerobic electron transport chain"/>
    <property type="evidence" value="ECO:0007669"/>
    <property type="project" value="InterPro"/>
</dbReference>
<feature type="transmembrane region" description="Helical" evidence="12">
    <location>
        <begin position="216"/>
        <end position="234"/>
    </location>
</feature>
<dbReference type="GO" id="GO:0046872">
    <property type="term" value="F:metal ion binding"/>
    <property type="evidence" value="ECO:0007669"/>
    <property type="project" value="UniProtKB-UniRule"/>
</dbReference>
<name>A0A2S0MI80_9BURK</name>
<dbReference type="EMBL" id="CP027666">
    <property type="protein sequence ID" value="AVO35579.1"/>
    <property type="molecule type" value="Genomic_DNA"/>
</dbReference>
<evidence type="ECO:0000256" key="8">
    <source>
        <dbReference type="ARBA" id="ARBA00022982"/>
    </source>
</evidence>
<dbReference type="PANTHER" id="PTHR30365:SF14">
    <property type="entry name" value="CYTOCHROME BD MENAQUINOL OXIDASE SUBUNIT I-RELATED"/>
    <property type="match status" value="1"/>
</dbReference>
<proteinExistence type="inferred from homology"/>
<feature type="transmembrane region" description="Helical" evidence="12">
    <location>
        <begin position="53"/>
        <end position="74"/>
    </location>
</feature>
<feature type="transmembrane region" description="Helical" evidence="12">
    <location>
        <begin position="358"/>
        <end position="377"/>
    </location>
</feature>
<feature type="region of interest" description="Disordered" evidence="13">
    <location>
        <begin position="440"/>
        <end position="470"/>
    </location>
</feature>
<keyword evidence="7 12" id="KW-0479">Metal-binding</keyword>
<evidence type="ECO:0000256" key="6">
    <source>
        <dbReference type="ARBA" id="ARBA00022692"/>
    </source>
</evidence>
<dbReference type="Proteomes" id="UP000239709">
    <property type="component" value="Chromosome"/>
</dbReference>
<dbReference type="AlphaFoldDB" id="A0A2S0MI80"/>
<evidence type="ECO:0000256" key="3">
    <source>
        <dbReference type="ARBA" id="ARBA00022448"/>
    </source>
</evidence>
<keyword evidence="8 12" id="KW-0249">Electron transport</keyword>
<feature type="transmembrane region" description="Helical" evidence="12">
    <location>
        <begin position="184"/>
        <end position="204"/>
    </location>
</feature>
<evidence type="ECO:0000256" key="2">
    <source>
        <dbReference type="ARBA" id="ARBA00009819"/>
    </source>
</evidence>
<feature type="transmembrane region" description="Helical" evidence="12">
    <location>
        <begin position="126"/>
        <end position="150"/>
    </location>
</feature>
<organism evidence="14 15">
    <name type="scientific">Ottowia oryzae</name>
    <dbReference type="NCBI Taxonomy" id="2109914"/>
    <lineage>
        <taxon>Bacteria</taxon>
        <taxon>Pseudomonadati</taxon>
        <taxon>Pseudomonadota</taxon>
        <taxon>Betaproteobacteria</taxon>
        <taxon>Burkholderiales</taxon>
        <taxon>Comamonadaceae</taxon>
        <taxon>Ottowia</taxon>
    </lineage>
</organism>
<keyword evidence="10 12" id="KW-0408">Iron</keyword>
<dbReference type="OrthoDB" id="9807042at2"/>
<evidence type="ECO:0000256" key="7">
    <source>
        <dbReference type="ARBA" id="ARBA00022723"/>
    </source>
</evidence>
<accession>A0A2S0MI80</accession>
<dbReference type="GO" id="GO:0020037">
    <property type="term" value="F:heme binding"/>
    <property type="evidence" value="ECO:0007669"/>
    <property type="project" value="TreeGrafter"/>
</dbReference>
<evidence type="ECO:0000256" key="1">
    <source>
        <dbReference type="ARBA" id="ARBA00004651"/>
    </source>
</evidence>
<feature type="transmembrane region" description="Helical" evidence="12">
    <location>
        <begin position="406"/>
        <end position="429"/>
    </location>
</feature>
<feature type="transmembrane region" description="Helical" evidence="12">
    <location>
        <begin position="94"/>
        <end position="114"/>
    </location>
</feature>
<dbReference type="InterPro" id="IPR002585">
    <property type="entry name" value="Cyt-d_ubiquinol_oxidase_su_1"/>
</dbReference>
<dbReference type="Pfam" id="PF01654">
    <property type="entry name" value="Cyt_bd_oxida_I"/>
    <property type="match status" value="1"/>
</dbReference>
<evidence type="ECO:0000256" key="9">
    <source>
        <dbReference type="ARBA" id="ARBA00022989"/>
    </source>
</evidence>
<feature type="transmembrane region" description="Helical" evidence="12">
    <location>
        <begin position="322"/>
        <end position="346"/>
    </location>
</feature>
<comment type="subcellular location">
    <subcellularLocation>
        <location evidence="12">Cell inner membrane</location>
    </subcellularLocation>
    <subcellularLocation>
        <location evidence="1">Cell membrane</location>
        <topology evidence="1">Multi-pass membrane protein</topology>
    </subcellularLocation>
</comment>
<feature type="compositionally biased region" description="Basic and acidic residues" evidence="13">
    <location>
        <begin position="460"/>
        <end position="470"/>
    </location>
</feature>
<dbReference type="KEGG" id="otk:C6570_16125"/>
<evidence type="ECO:0000313" key="15">
    <source>
        <dbReference type="Proteomes" id="UP000239709"/>
    </source>
</evidence>
<reference evidence="14 15" key="1">
    <citation type="submission" date="2018-03" db="EMBL/GenBank/DDBJ databases">
        <title>Genome sequencing of Ottowia sp.</title>
        <authorList>
            <person name="Kim S.-J."/>
            <person name="Heo J."/>
            <person name="Kwon S.-W."/>
        </authorList>
    </citation>
    <scope>NUCLEOTIDE SEQUENCE [LARGE SCALE GENOMIC DNA]</scope>
    <source>
        <strain evidence="14 15">KADR8-3</strain>
    </source>
</reference>
<keyword evidence="3 12" id="KW-0813">Transport</keyword>
<keyword evidence="6 12" id="KW-0812">Transmembrane</keyword>
<protein>
    <submittedName>
        <fullName evidence="14">Cytochrome ubiquinol oxidase subunit I</fullName>
    </submittedName>
</protein>
<comment type="similarity">
    <text evidence="2 12">Belongs to the cytochrome ubiquinol oxidase subunit 1 family.</text>
</comment>
<dbReference type="PIRSF" id="PIRSF006446">
    <property type="entry name" value="Cyt_quinol_oxidase_1"/>
    <property type="match status" value="1"/>
</dbReference>
<dbReference type="GO" id="GO:0016682">
    <property type="term" value="F:oxidoreductase activity, acting on diphenols and related substances as donors, oxygen as acceptor"/>
    <property type="evidence" value="ECO:0007669"/>
    <property type="project" value="TreeGrafter"/>
</dbReference>
<feature type="compositionally biased region" description="Basic and acidic residues" evidence="13">
    <location>
        <begin position="440"/>
        <end position="449"/>
    </location>
</feature>
<feature type="transmembrane region" description="Helical" evidence="12">
    <location>
        <begin position="12"/>
        <end position="32"/>
    </location>
</feature>
<evidence type="ECO:0000256" key="12">
    <source>
        <dbReference type="PIRNR" id="PIRNR006446"/>
    </source>
</evidence>
<evidence type="ECO:0000256" key="4">
    <source>
        <dbReference type="ARBA" id="ARBA00022475"/>
    </source>
</evidence>